<dbReference type="GO" id="GO:0052655">
    <property type="term" value="F:L-valine-2-oxoglutarate transaminase activity"/>
    <property type="evidence" value="ECO:0007669"/>
    <property type="project" value="RHEA"/>
</dbReference>
<accession>A0A453J8I0</accession>
<dbReference type="NCBIfam" id="TIGR01123">
    <property type="entry name" value="ilvE_II"/>
    <property type="match status" value="1"/>
</dbReference>
<keyword evidence="4 8" id="KW-0808">Transferase</keyword>
<evidence type="ECO:0000256" key="5">
    <source>
        <dbReference type="ARBA" id="ARBA00022898"/>
    </source>
</evidence>
<evidence type="ECO:0000256" key="2">
    <source>
        <dbReference type="ARBA" id="ARBA00009320"/>
    </source>
</evidence>
<dbReference type="Pfam" id="PF01063">
    <property type="entry name" value="Aminotran_4"/>
    <property type="match status" value="1"/>
</dbReference>
<comment type="cofactor">
    <cofactor evidence="1 7">
        <name>pyridoxal 5'-phosphate</name>
        <dbReference type="ChEBI" id="CHEBI:597326"/>
    </cofactor>
</comment>
<name>A0A453J8I0_AEGTS</name>
<evidence type="ECO:0000256" key="8">
    <source>
        <dbReference type="RuleBase" id="RU004517"/>
    </source>
</evidence>
<dbReference type="InterPro" id="IPR043131">
    <property type="entry name" value="BCAT-like_N"/>
</dbReference>
<dbReference type="AlphaFoldDB" id="A0A453J8I0"/>
<evidence type="ECO:0000256" key="7">
    <source>
        <dbReference type="RuleBase" id="RU004516"/>
    </source>
</evidence>
<dbReference type="InterPro" id="IPR043132">
    <property type="entry name" value="BCAT-like_C"/>
</dbReference>
<keyword evidence="5 7" id="KW-0663">Pyridoxal phosphate</keyword>
<evidence type="ECO:0000256" key="1">
    <source>
        <dbReference type="ARBA" id="ARBA00001933"/>
    </source>
</evidence>
<reference evidence="10" key="2">
    <citation type="journal article" date="2017" name="Nat. Plants">
        <title>The Aegilops tauschii genome reveals multiple impacts of transposons.</title>
        <authorList>
            <person name="Zhao G."/>
            <person name="Zou C."/>
            <person name="Li K."/>
            <person name="Wang K."/>
            <person name="Li T."/>
            <person name="Gao L."/>
            <person name="Zhang X."/>
            <person name="Wang H."/>
            <person name="Yang Z."/>
            <person name="Liu X."/>
            <person name="Jiang W."/>
            <person name="Mao L."/>
            <person name="Kong X."/>
            <person name="Jiao Y."/>
            <person name="Jia J."/>
        </authorList>
    </citation>
    <scope>NUCLEOTIDE SEQUENCE [LARGE SCALE GENOMIC DNA]</scope>
    <source>
        <strain evidence="10">cv. AL8/78</strain>
    </source>
</reference>
<dbReference type="GO" id="GO:0052654">
    <property type="term" value="F:L-leucine-2-oxoglutarate transaminase activity"/>
    <property type="evidence" value="ECO:0007669"/>
    <property type="project" value="RHEA"/>
</dbReference>
<comment type="catalytic activity">
    <reaction evidence="8">
        <text>L-isoleucine + 2-oxoglutarate = (S)-3-methyl-2-oxopentanoate + L-glutamate</text>
        <dbReference type="Rhea" id="RHEA:24801"/>
        <dbReference type="ChEBI" id="CHEBI:16810"/>
        <dbReference type="ChEBI" id="CHEBI:29985"/>
        <dbReference type="ChEBI" id="CHEBI:35146"/>
        <dbReference type="ChEBI" id="CHEBI:58045"/>
        <dbReference type="EC" id="2.6.1.42"/>
    </reaction>
</comment>
<dbReference type="STRING" id="200361.A0A453J8I0"/>
<dbReference type="InterPro" id="IPR001544">
    <property type="entry name" value="Aminotrans_IV"/>
</dbReference>
<reference evidence="10" key="1">
    <citation type="journal article" date="2014" name="Science">
        <title>Ancient hybridizations among the ancestral genomes of bread wheat.</title>
        <authorList>
            <consortium name="International Wheat Genome Sequencing Consortium,"/>
            <person name="Marcussen T."/>
            <person name="Sandve S.R."/>
            <person name="Heier L."/>
            <person name="Spannagl M."/>
            <person name="Pfeifer M."/>
            <person name="Jakobsen K.S."/>
            <person name="Wulff B.B."/>
            <person name="Steuernagel B."/>
            <person name="Mayer K.F."/>
            <person name="Olsen O.A."/>
        </authorList>
    </citation>
    <scope>NUCLEOTIDE SEQUENCE [LARGE SCALE GENOMIC DNA]</scope>
    <source>
        <strain evidence="10">cv. AL8/78</strain>
    </source>
</reference>
<dbReference type="PANTHER" id="PTHR42825:SF34">
    <property type="entry name" value="BRANCHED-CHAIN-AMINO-ACID AMINOTRANSFERASE"/>
    <property type="match status" value="1"/>
</dbReference>
<dbReference type="PANTHER" id="PTHR42825">
    <property type="entry name" value="AMINO ACID AMINOTRANSFERASE"/>
    <property type="match status" value="1"/>
</dbReference>
<dbReference type="InterPro" id="IPR033939">
    <property type="entry name" value="BCAT_family"/>
</dbReference>
<reference evidence="9" key="4">
    <citation type="submission" date="2019-03" db="UniProtKB">
        <authorList>
            <consortium name="EnsemblPlants"/>
        </authorList>
    </citation>
    <scope>IDENTIFICATION</scope>
</reference>
<dbReference type="InterPro" id="IPR036038">
    <property type="entry name" value="Aminotransferase-like"/>
</dbReference>
<sequence>SSGGFTSCHHPWHLTDSPFVTFSWLQIQTRGYSMPTLHHKDHTAVGCQASVATKYMETDDIVDLDWENLGFGLVDTDFMYMAKCGPDGNFSNGEILPFGPIALSPSAGVLNYGQGLFEGLKAYRKTDGYILLFRPEENAVRMKNGSDRMCMPAPSVEQFVDAVKQTVLANKRWVPPTGKGSLYIRPLLIGSGAILGLAPAPEYTFLIYVSPVGNYFKEGLAPINLIIEDNFHRAAPGGTGGVKTIGNYASVLKAQRTAKEKGYSDVLYLDAVHNKYLEEVSSCNIFVVKGNAISTPAIEGTILPGITRKSIIEVAESKGYKVEERHVSVDELLDADEVFCTGTAVVVSPVGSITYKGKSSSAFQGRVRWQPRSRRGLTAAIHLADKPPDGPHRGSDGLDCATELSIASPILARQISRTLLWQ</sequence>
<keyword evidence="3 8" id="KW-0032">Aminotransferase</keyword>
<reference evidence="9" key="5">
    <citation type="journal article" date="2021" name="G3 (Bethesda)">
        <title>Aegilops tauschii genome assembly Aet v5.0 features greater sequence contiguity and improved annotation.</title>
        <authorList>
            <person name="Wang L."/>
            <person name="Zhu T."/>
            <person name="Rodriguez J.C."/>
            <person name="Deal K.R."/>
            <person name="Dubcovsky J."/>
            <person name="McGuire P.E."/>
            <person name="Lux T."/>
            <person name="Spannagl M."/>
            <person name="Mayer K.F.X."/>
            <person name="Baldrich P."/>
            <person name="Meyers B.C."/>
            <person name="Huo N."/>
            <person name="Gu Y.Q."/>
            <person name="Zhou H."/>
            <person name="Devos K.M."/>
            <person name="Bennetzen J.L."/>
            <person name="Unver T."/>
            <person name="Budak H."/>
            <person name="Gulick P.J."/>
            <person name="Galiba G."/>
            <person name="Kalapos B."/>
            <person name="Nelson D.R."/>
            <person name="Li P."/>
            <person name="You F.M."/>
            <person name="Luo M.C."/>
            <person name="Dvorak J."/>
        </authorList>
    </citation>
    <scope>NUCLEOTIDE SEQUENCE [LARGE SCALE GENOMIC DNA]</scope>
    <source>
        <strain evidence="9">cv. AL8/78</strain>
    </source>
</reference>
<dbReference type="Gene3D" id="3.30.470.10">
    <property type="match status" value="1"/>
</dbReference>
<dbReference type="SUPFAM" id="SSF56752">
    <property type="entry name" value="D-aminoacid aminotransferase-like PLP-dependent enzymes"/>
    <property type="match status" value="1"/>
</dbReference>
<dbReference type="InterPro" id="IPR005786">
    <property type="entry name" value="B_amino_transII"/>
</dbReference>
<dbReference type="InterPro" id="IPR018300">
    <property type="entry name" value="Aminotrans_IV_CS"/>
</dbReference>
<keyword evidence="8" id="KW-0100">Branched-chain amino acid biosynthesis</keyword>
<comment type="catalytic activity">
    <reaction evidence="8">
        <text>L-valine + 2-oxoglutarate = 3-methyl-2-oxobutanoate + L-glutamate</text>
        <dbReference type="Rhea" id="RHEA:24813"/>
        <dbReference type="ChEBI" id="CHEBI:11851"/>
        <dbReference type="ChEBI" id="CHEBI:16810"/>
        <dbReference type="ChEBI" id="CHEBI:29985"/>
        <dbReference type="ChEBI" id="CHEBI:57762"/>
        <dbReference type="EC" id="2.6.1.42"/>
    </reaction>
</comment>
<evidence type="ECO:0000256" key="3">
    <source>
        <dbReference type="ARBA" id="ARBA00022576"/>
    </source>
</evidence>
<evidence type="ECO:0000313" key="9">
    <source>
        <dbReference type="EnsemblPlants" id="AET4Gv20835200.4"/>
    </source>
</evidence>
<dbReference type="GO" id="GO:0008652">
    <property type="term" value="P:amino acid biosynthetic process"/>
    <property type="evidence" value="ECO:0007669"/>
    <property type="project" value="UniProtKB-KW"/>
</dbReference>
<keyword evidence="10" id="KW-1185">Reference proteome</keyword>
<proteinExistence type="inferred from homology"/>
<dbReference type="FunFam" id="3.30.470.10:FF:000003">
    <property type="entry name" value="Branched-chain-amino-acid aminotransferase"/>
    <property type="match status" value="1"/>
</dbReference>
<dbReference type="Gene3D" id="3.20.10.10">
    <property type="entry name" value="D-amino Acid Aminotransferase, subunit A, domain 2"/>
    <property type="match status" value="1"/>
</dbReference>
<organism evidence="9 10">
    <name type="scientific">Aegilops tauschii subsp. strangulata</name>
    <name type="common">Goatgrass</name>
    <dbReference type="NCBI Taxonomy" id="200361"/>
    <lineage>
        <taxon>Eukaryota</taxon>
        <taxon>Viridiplantae</taxon>
        <taxon>Streptophyta</taxon>
        <taxon>Embryophyta</taxon>
        <taxon>Tracheophyta</taxon>
        <taxon>Spermatophyta</taxon>
        <taxon>Magnoliopsida</taxon>
        <taxon>Liliopsida</taxon>
        <taxon>Poales</taxon>
        <taxon>Poaceae</taxon>
        <taxon>BOP clade</taxon>
        <taxon>Pooideae</taxon>
        <taxon>Triticodae</taxon>
        <taxon>Triticeae</taxon>
        <taxon>Triticinae</taxon>
        <taxon>Aegilops</taxon>
    </lineage>
</organism>
<dbReference type="CDD" id="cd01557">
    <property type="entry name" value="BCAT_beta_family"/>
    <property type="match status" value="1"/>
</dbReference>
<comment type="similarity">
    <text evidence="2 6">Belongs to the class-IV pyridoxal-phosphate-dependent aminotransferase family.</text>
</comment>
<dbReference type="FunFam" id="3.20.10.10:FF:000003">
    <property type="entry name" value="Branched-chain-amino-acid aminotransferase"/>
    <property type="match status" value="1"/>
</dbReference>
<evidence type="ECO:0000313" key="10">
    <source>
        <dbReference type="Proteomes" id="UP000015105"/>
    </source>
</evidence>
<evidence type="ECO:0000256" key="6">
    <source>
        <dbReference type="RuleBase" id="RU004106"/>
    </source>
</evidence>
<keyword evidence="8" id="KW-0028">Amino-acid biosynthesis</keyword>
<evidence type="ECO:0000256" key="4">
    <source>
        <dbReference type="ARBA" id="ARBA00022679"/>
    </source>
</evidence>
<dbReference type="GO" id="GO:0052656">
    <property type="term" value="F:L-isoleucine-2-oxoglutarate transaminase activity"/>
    <property type="evidence" value="ECO:0007669"/>
    <property type="project" value="RHEA"/>
</dbReference>
<dbReference type="Proteomes" id="UP000015105">
    <property type="component" value="Chromosome 4D"/>
</dbReference>
<dbReference type="GO" id="GO:0009082">
    <property type="term" value="P:branched-chain amino acid biosynthetic process"/>
    <property type="evidence" value="ECO:0007669"/>
    <property type="project" value="UniProtKB-KW"/>
</dbReference>
<dbReference type="NCBIfam" id="NF009897">
    <property type="entry name" value="PRK13357.1"/>
    <property type="match status" value="1"/>
</dbReference>
<reference evidence="9" key="3">
    <citation type="journal article" date="2017" name="Nature">
        <title>Genome sequence of the progenitor of the wheat D genome Aegilops tauschii.</title>
        <authorList>
            <person name="Luo M.C."/>
            <person name="Gu Y.Q."/>
            <person name="Puiu D."/>
            <person name="Wang H."/>
            <person name="Twardziok S.O."/>
            <person name="Deal K.R."/>
            <person name="Huo N."/>
            <person name="Zhu T."/>
            <person name="Wang L."/>
            <person name="Wang Y."/>
            <person name="McGuire P.E."/>
            <person name="Liu S."/>
            <person name="Long H."/>
            <person name="Ramasamy R.K."/>
            <person name="Rodriguez J.C."/>
            <person name="Van S.L."/>
            <person name="Yuan L."/>
            <person name="Wang Z."/>
            <person name="Xia Z."/>
            <person name="Xiao L."/>
            <person name="Anderson O.D."/>
            <person name="Ouyang S."/>
            <person name="Liang Y."/>
            <person name="Zimin A.V."/>
            <person name="Pertea G."/>
            <person name="Qi P."/>
            <person name="Bennetzen J.L."/>
            <person name="Dai X."/>
            <person name="Dawson M.W."/>
            <person name="Muller H.G."/>
            <person name="Kugler K."/>
            <person name="Rivarola-Duarte L."/>
            <person name="Spannagl M."/>
            <person name="Mayer K.F.X."/>
            <person name="Lu F.H."/>
            <person name="Bevan M.W."/>
            <person name="Leroy P."/>
            <person name="Li P."/>
            <person name="You F.M."/>
            <person name="Sun Q."/>
            <person name="Liu Z."/>
            <person name="Lyons E."/>
            <person name="Wicker T."/>
            <person name="Salzberg S.L."/>
            <person name="Devos K.M."/>
            <person name="Dvorak J."/>
        </authorList>
    </citation>
    <scope>NUCLEOTIDE SEQUENCE [LARGE SCALE GENOMIC DNA]</scope>
    <source>
        <strain evidence="9">cv. AL8/78</strain>
    </source>
</reference>
<dbReference type="EC" id="2.6.1.42" evidence="8"/>
<protein>
    <recommendedName>
        <fullName evidence="8">Branched-chain-amino-acid aminotransferase</fullName>
        <ecNumber evidence="8">2.6.1.42</ecNumber>
    </recommendedName>
</protein>
<dbReference type="Gramene" id="AET4Gv20835200.4">
    <property type="protein sequence ID" value="AET4Gv20835200.4"/>
    <property type="gene ID" value="AET4Gv20835200"/>
</dbReference>
<dbReference type="GO" id="GO:0009507">
    <property type="term" value="C:chloroplast"/>
    <property type="evidence" value="ECO:0007669"/>
    <property type="project" value="TreeGrafter"/>
</dbReference>
<dbReference type="EnsemblPlants" id="AET4Gv20835200.4">
    <property type="protein sequence ID" value="AET4Gv20835200.4"/>
    <property type="gene ID" value="AET4Gv20835200"/>
</dbReference>
<dbReference type="PROSITE" id="PS00770">
    <property type="entry name" value="AA_TRANSFER_CLASS_4"/>
    <property type="match status" value="1"/>
</dbReference>
<comment type="catalytic activity">
    <reaction evidence="8">
        <text>L-leucine + 2-oxoglutarate = 4-methyl-2-oxopentanoate + L-glutamate</text>
        <dbReference type="Rhea" id="RHEA:18321"/>
        <dbReference type="ChEBI" id="CHEBI:16810"/>
        <dbReference type="ChEBI" id="CHEBI:17865"/>
        <dbReference type="ChEBI" id="CHEBI:29985"/>
        <dbReference type="ChEBI" id="CHEBI:57427"/>
        <dbReference type="EC" id="2.6.1.42"/>
    </reaction>
</comment>